<proteinExistence type="predicted"/>
<accession>A0A916YV92</accession>
<gene>
    <name evidence="1" type="ORF">GCM10010911_20390</name>
</gene>
<dbReference type="InterPro" id="IPR056298">
    <property type="entry name" value="AlkZ-rel"/>
</dbReference>
<dbReference type="Proteomes" id="UP000612456">
    <property type="component" value="Unassembled WGS sequence"/>
</dbReference>
<evidence type="ECO:0000313" key="2">
    <source>
        <dbReference type="Proteomes" id="UP000612456"/>
    </source>
</evidence>
<dbReference type="EMBL" id="BMHP01000001">
    <property type="protein sequence ID" value="GGD62412.1"/>
    <property type="molecule type" value="Genomic_DNA"/>
</dbReference>
<dbReference type="RefSeq" id="WP_188991484.1">
    <property type="nucleotide sequence ID" value="NZ_BMHP01000001.1"/>
</dbReference>
<organism evidence="1 2">
    <name type="scientific">Paenibacillus nasutitermitis</name>
    <dbReference type="NCBI Taxonomy" id="1652958"/>
    <lineage>
        <taxon>Bacteria</taxon>
        <taxon>Bacillati</taxon>
        <taxon>Bacillota</taxon>
        <taxon>Bacilli</taxon>
        <taxon>Bacillales</taxon>
        <taxon>Paenibacillaceae</taxon>
        <taxon>Paenibacillus</taxon>
    </lineage>
</organism>
<name>A0A916YV92_9BACL</name>
<comment type="caution">
    <text evidence="1">The sequence shown here is derived from an EMBL/GenBank/DDBJ whole genome shotgun (WGS) entry which is preliminary data.</text>
</comment>
<sequence length="220" mass="25224">MGTLNYEEFVRLVEKYKILPFASFIPDYPSLTAETDNNDWHSGSGTDPWVWRIRIVQDGVAAYGKFFGDKACFIHSDFFPIVRSAMSSSKTIEERYNDGLISRTANHIYKILCEHGNVDSRNLRSLTGLDKKENKKEYEKSLVELQNYGDVVITGATKQNDNDSGWSSMCYQPAELWLRTIQARTDNVSVENARNQLMTELSRICSDKSLNFFAKKLKLH</sequence>
<keyword evidence="2" id="KW-1185">Reference proteome</keyword>
<protein>
    <submittedName>
        <fullName evidence="1">Uncharacterized protein</fullName>
    </submittedName>
</protein>
<dbReference type="Pfam" id="PF24741">
    <property type="entry name" value="AlkZ-rel"/>
    <property type="match status" value="1"/>
</dbReference>
<dbReference type="AlphaFoldDB" id="A0A916YV92"/>
<evidence type="ECO:0000313" key="1">
    <source>
        <dbReference type="EMBL" id="GGD62412.1"/>
    </source>
</evidence>
<reference evidence="1" key="1">
    <citation type="journal article" date="2014" name="Int. J. Syst. Evol. Microbiol.">
        <title>Complete genome sequence of Corynebacterium casei LMG S-19264T (=DSM 44701T), isolated from a smear-ripened cheese.</title>
        <authorList>
            <consortium name="US DOE Joint Genome Institute (JGI-PGF)"/>
            <person name="Walter F."/>
            <person name="Albersmeier A."/>
            <person name="Kalinowski J."/>
            <person name="Ruckert C."/>
        </authorList>
    </citation>
    <scope>NUCLEOTIDE SEQUENCE</scope>
    <source>
        <strain evidence="1">CGMCC 1.15178</strain>
    </source>
</reference>
<reference evidence="1" key="2">
    <citation type="submission" date="2020-09" db="EMBL/GenBank/DDBJ databases">
        <authorList>
            <person name="Sun Q."/>
            <person name="Zhou Y."/>
        </authorList>
    </citation>
    <scope>NUCLEOTIDE SEQUENCE</scope>
    <source>
        <strain evidence="1">CGMCC 1.15178</strain>
    </source>
</reference>